<dbReference type="PANTHER" id="PTHR46289">
    <property type="entry name" value="52 KDA REPRESSOR OF THE INHIBITOR OF THE PROTEIN KINASE-LIKE PROTEIN-RELATED"/>
    <property type="match status" value="1"/>
</dbReference>
<keyword evidence="1" id="KW-0479">Metal-binding</keyword>
<dbReference type="SMART" id="SM00980">
    <property type="entry name" value="THAP"/>
    <property type="match status" value="1"/>
</dbReference>
<dbReference type="InterPro" id="IPR052958">
    <property type="entry name" value="IFN-induced_PKR_regulator"/>
</dbReference>
<dbReference type="STRING" id="409849.ENSPMGP00000003596"/>
<protein>
    <recommendedName>
        <fullName evidence="6">THAP-type domain-containing protein</fullName>
    </recommendedName>
</protein>
<evidence type="ECO:0000259" key="6">
    <source>
        <dbReference type="PROSITE" id="PS50950"/>
    </source>
</evidence>
<dbReference type="Ensembl" id="ENSPMGT00000003818.1">
    <property type="protein sequence ID" value="ENSPMGP00000003596.1"/>
    <property type="gene ID" value="ENSPMGG00000003096.1"/>
</dbReference>
<keyword evidence="3" id="KW-0862">Zinc</keyword>
<evidence type="ECO:0000313" key="8">
    <source>
        <dbReference type="Proteomes" id="UP000261520"/>
    </source>
</evidence>
<feature type="domain" description="THAP-type" evidence="6">
    <location>
        <begin position="1"/>
        <end position="85"/>
    </location>
</feature>
<reference evidence="7" key="2">
    <citation type="submission" date="2025-09" db="UniProtKB">
        <authorList>
            <consortium name="Ensembl"/>
        </authorList>
    </citation>
    <scope>IDENTIFICATION</scope>
</reference>
<keyword evidence="8" id="KW-1185">Reference proteome</keyword>
<evidence type="ECO:0000256" key="4">
    <source>
        <dbReference type="ARBA" id="ARBA00023125"/>
    </source>
</evidence>
<dbReference type="GO" id="GO:0003677">
    <property type="term" value="F:DNA binding"/>
    <property type="evidence" value="ECO:0007669"/>
    <property type="project" value="UniProtKB-UniRule"/>
</dbReference>
<evidence type="ECO:0000256" key="3">
    <source>
        <dbReference type="ARBA" id="ARBA00022833"/>
    </source>
</evidence>
<reference evidence="7" key="1">
    <citation type="submission" date="2025-08" db="UniProtKB">
        <authorList>
            <consortium name="Ensembl"/>
        </authorList>
    </citation>
    <scope>IDENTIFICATION</scope>
</reference>
<dbReference type="Pfam" id="PF05485">
    <property type="entry name" value="THAP"/>
    <property type="match status" value="1"/>
</dbReference>
<dbReference type="Proteomes" id="UP000261520">
    <property type="component" value="Unplaced"/>
</dbReference>
<organism evidence="7 8">
    <name type="scientific">Periophthalmus magnuspinnatus</name>
    <dbReference type="NCBI Taxonomy" id="409849"/>
    <lineage>
        <taxon>Eukaryota</taxon>
        <taxon>Metazoa</taxon>
        <taxon>Chordata</taxon>
        <taxon>Craniata</taxon>
        <taxon>Vertebrata</taxon>
        <taxon>Euteleostomi</taxon>
        <taxon>Actinopterygii</taxon>
        <taxon>Neopterygii</taxon>
        <taxon>Teleostei</taxon>
        <taxon>Neoteleostei</taxon>
        <taxon>Acanthomorphata</taxon>
        <taxon>Gobiaria</taxon>
        <taxon>Gobiiformes</taxon>
        <taxon>Gobioidei</taxon>
        <taxon>Gobiidae</taxon>
        <taxon>Oxudercinae</taxon>
        <taxon>Periophthalmus</taxon>
    </lineage>
</organism>
<dbReference type="GO" id="GO:0008270">
    <property type="term" value="F:zinc ion binding"/>
    <property type="evidence" value="ECO:0007669"/>
    <property type="project" value="UniProtKB-KW"/>
</dbReference>
<dbReference type="PANTHER" id="PTHR46289:SF13">
    <property type="entry name" value="52 KDA REPRESSOR OF THE INHIBITOR OF THE PROTEIN KINASE-RELATED"/>
    <property type="match status" value="1"/>
</dbReference>
<dbReference type="InterPro" id="IPR006612">
    <property type="entry name" value="THAP_Znf"/>
</dbReference>
<evidence type="ECO:0000313" key="7">
    <source>
        <dbReference type="Ensembl" id="ENSPMGP00000003596.1"/>
    </source>
</evidence>
<dbReference type="SMART" id="SM00692">
    <property type="entry name" value="DM3"/>
    <property type="match status" value="1"/>
</dbReference>
<keyword evidence="2 5" id="KW-0863">Zinc-finger</keyword>
<sequence length="716" mass="80998">MLGHCAVPNCTGGEADSQPLFRFPLDSERCKQWLEKCQREDLIDKPAEQLYKYERLCGKHFQPSAIDSVSCIGIVLKDDAIPTIFDSPEMSQTGQGKRKEPTHFDITSRKLTTTIIISCKMKKSEPEPATTSTQPLSEEDENREYLKSVFEIILLLGGHNVSPTYKGEDSENSPAQTNFQALLDYRIQNGDEPLRKKWDENKEKFPDELDNMIDVCEQYIRVKLLEEVMQNGPFSLITDELVVISGELFLPIFVRFVDKSNSQQENFLGLVSFTGEEDVVAEKVLNEITEKWGLKMEQCKGQAHSCSGTHSSKIKKFAAKVTEKFPAAVLAIRSTQTLNISLANSMPLSGVQLVMATLKNIDTFFSRTPLLVAEFEQAITLFYEDRTEKANVLKGYCQTKWTRSHNVFEIAVDIYESLLLWLDSVNDNEDVRWSDQVAHEAMMISKSLTDFEFIMTLIVLKNITALTQAVGKNLLGNSGDVSRAASSLPAVLQSIKEVADNIDVYHEFWYEEATNIAAAVDVVVKVPRSFLRKHSESVAIQPENYYKEYVSFAVVSGVYNELSEVFSEQVLKMLKGLALVPAAVEQNKTKSDEECVEVFKNDVPNADSFSAELNCWWVKWSKKTKQECFPSNIQDTLQLADMKFFPNMLAVFRLLAIMPCLSLDSTSNVVYQRFTRYMEEVPDKMKSKSIAFMNINSHVQSDLDSVVDLYIANDPK</sequence>
<evidence type="ECO:0000256" key="1">
    <source>
        <dbReference type="ARBA" id="ARBA00022723"/>
    </source>
</evidence>
<dbReference type="PROSITE" id="PS50950">
    <property type="entry name" value="ZF_THAP"/>
    <property type="match status" value="1"/>
</dbReference>
<evidence type="ECO:0000256" key="5">
    <source>
        <dbReference type="PROSITE-ProRule" id="PRU00309"/>
    </source>
</evidence>
<dbReference type="SUPFAM" id="SSF57716">
    <property type="entry name" value="Glucocorticoid receptor-like (DNA-binding domain)"/>
    <property type="match status" value="1"/>
</dbReference>
<name>A0A3B3ZGS1_9GOBI</name>
<keyword evidence="4 5" id="KW-0238">DNA-binding</keyword>
<proteinExistence type="predicted"/>
<accession>A0A3B3ZGS1</accession>
<dbReference type="AlphaFoldDB" id="A0A3B3ZGS1"/>
<evidence type="ECO:0000256" key="2">
    <source>
        <dbReference type="ARBA" id="ARBA00022771"/>
    </source>
</evidence>